<dbReference type="InterPro" id="IPR018620">
    <property type="entry name" value="Ubiquitin3-bd_protein_But2_C"/>
</dbReference>
<evidence type="ECO:0000256" key="1">
    <source>
        <dbReference type="SAM" id="MobiDB-lite"/>
    </source>
</evidence>
<dbReference type="Proteomes" id="UP000443090">
    <property type="component" value="Unassembled WGS sequence"/>
</dbReference>
<evidence type="ECO:0000259" key="3">
    <source>
        <dbReference type="Pfam" id="PF09792"/>
    </source>
</evidence>
<dbReference type="Pfam" id="PF22799">
    <property type="entry name" value="PIR1-like_C"/>
    <property type="match status" value="1"/>
</dbReference>
<accession>A0A8H8RLV5</accession>
<evidence type="ECO:0000256" key="2">
    <source>
        <dbReference type="SAM" id="SignalP"/>
    </source>
</evidence>
<evidence type="ECO:0000313" key="6">
    <source>
        <dbReference type="Proteomes" id="UP000443090"/>
    </source>
</evidence>
<dbReference type="AlphaFoldDB" id="A0A8H8RLV5"/>
<feature type="chain" id="PRO_5034065053" description="Ubiquitin 3 binding protein But2 C-terminal domain-containing protein" evidence="2">
    <location>
        <begin position="16"/>
        <end position="598"/>
    </location>
</feature>
<gene>
    <name evidence="5" type="ORF">LOCC1_G008463</name>
</gene>
<keyword evidence="6" id="KW-1185">Reference proteome</keyword>
<organism evidence="5 6">
    <name type="scientific">Lachnellula occidentalis</name>
    <dbReference type="NCBI Taxonomy" id="215460"/>
    <lineage>
        <taxon>Eukaryota</taxon>
        <taxon>Fungi</taxon>
        <taxon>Dikarya</taxon>
        <taxon>Ascomycota</taxon>
        <taxon>Pezizomycotina</taxon>
        <taxon>Leotiomycetes</taxon>
        <taxon>Helotiales</taxon>
        <taxon>Lachnaceae</taxon>
        <taxon>Lachnellula</taxon>
    </lineage>
</organism>
<dbReference type="EMBL" id="QGMI01000789">
    <property type="protein sequence ID" value="TVY36755.1"/>
    <property type="molecule type" value="Genomic_DNA"/>
</dbReference>
<dbReference type="OrthoDB" id="4657524at2759"/>
<sequence length="598" mass="60357">MYTFITLSLALGASALVVPRSSCSFGLTATGGQTGTIGQLSDGQNRIGGGLSATTFTYSNGSITDAAGRGCILTPSIGQFQCDQNVSPAYGFSIGSNGTLEYSGSSTFYACAASGTEYNLYTTPVAGQDTCVAISLTASGCGAITSTSAAPSVVAPSVVASSSVGPQSVITVTVHDCAVPSSTVGLASSAPVVIPTSVAPVIGSTSVPVPVISSAPTETIVSVGYTSSITSSEVSVQTVQTVSPVEESSTTVIQSSAPAVKPTSVVSAEQSSTTTLQTSVPIESTETVVPVEKTSSVLVSSEVYSTATTYSSISSVVPINTPIPSSPITVIPTAAPTSSEVWVNTTCTTLASISVPPLSLNTPGTITSTEILPSATPVTSSILTSVSIPSSSLHWANTTSLAPTSVSSSPSSTPSASATSSSSSCIATSLTGSSTSGNYQYPHLILPISSTTPTTAPGTSYFGTVSANTSSIFNFDIPSTWSGTTCNLVFLLPLASELETSSYTYSGSSQTIEFEQLSRSGTSSGVTTETTWDNAPSVEADLGSFSIQEGSSTLVESFACGDYAGGSVAFEMKAVGDVYLNFFQDWNPSPLGLYVTHC</sequence>
<keyword evidence="2" id="KW-0732">Signal</keyword>
<feature type="region of interest" description="Disordered" evidence="1">
    <location>
        <begin position="402"/>
        <end position="424"/>
    </location>
</feature>
<dbReference type="PANTHER" id="PTHR39613:SF1">
    <property type="entry name" value="ANCHORED CELL WALL PROTEIN, PUTATIVE (AFU_ORTHOLOGUE AFUA_4G08960)-RELATED"/>
    <property type="match status" value="1"/>
</dbReference>
<feature type="signal peptide" evidence="2">
    <location>
        <begin position="1"/>
        <end position="15"/>
    </location>
</feature>
<protein>
    <recommendedName>
        <fullName evidence="7">Ubiquitin 3 binding protein But2 C-terminal domain-containing protein</fullName>
    </recommendedName>
</protein>
<dbReference type="Pfam" id="PF09792">
    <property type="entry name" value="But2"/>
    <property type="match status" value="1"/>
</dbReference>
<proteinExistence type="predicted"/>
<reference evidence="5 6" key="1">
    <citation type="submission" date="2018-05" db="EMBL/GenBank/DDBJ databases">
        <title>Genome sequencing and assembly of the regulated plant pathogen Lachnellula willkommii and related sister species for the development of diagnostic species identification markers.</title>
        <authorList>
            <person name="Giroux E."/>
            <person name="Bilodeau G."/>
        </authorList>
    </citation>
    <scope>NUCLEOTIDE SEQUENCE [LARGE SCALE GENOMIC DNA]</scope>
    <source>
        <strain evidence="5 6">CBS 160.35</strain>
    </source>
</reference>
<feature type="domain" description="Ubiquitin 3 binding protein But2 C-terminal" evidence="3">
    <location>
        <begin position="440"/>
        <end position="588"/>
    </location>
</feature>
<dbReference type="PANTHER" id="PTHR39613">
    <property type="entry name" value="ANCHORED CELL WALL PROTEIN, PUTATIVE (AFU_ORTHOLOGUE AFUA_4G08960)-RELATED"/>
    <property type="match status" value="1"/>
</dbReference>
<evidence type="ECO:0000313" key="5">
    <source>
        <dbReference type="EMBL" id="TVY36755.1"/>
    </source>
</evidence>
<feature type="domain" description="Cell wall mannoprotein PIR1-like C-terminal" evidence="4">
    <location>
        <begin position="61"/>
        <end position="133"/>
    </location>
</feature>
<dbReference type="InterPro" id="IPR054508">
    <property type="entry name" value="PIR1-like_C"/>
</dbReference>
<evidence type="ECO:0000259" key="4">
    <source>
        <dbReference type="Pfam" id="PF22799"/>
    </source>
</evidence>
<evidence type="ECO:0008006" key="7">
    <source>
        <dbReference type="Google" id="ProtNLM"/>
    </source>
</evidence>
<name>A0A8H8RLV5_9HELO</name>
<comment type="caution">
    <text evidence="5">The sequence shown here is derived from an EMBL/GenBank/DDBJ whole genome shotgun (WGS) entry which is preliminary data.</text>
</comment>